<name>A0A383BSV0_9ZZZZ</name>
<reference evidence="2" key="1">
    <citation type="submission" date="2018-05" db="EMBL/GenBank/DDBJ databases">
        <authorList>
            <person name="Lanie J.A."/>
            <person name="Ng W.-L."/>
            <person name="Kazmierczak K.M."/>
            <person name="Andrzejewski T.M."/>
            <person name="Davidsen T.M."/>
            <person name="Wayne K.J."/>
            <person name="Tettelin H."/>
            <person name="Glass J.I."/>
            <person name="Rusch D."/>
            <person name="Podicherti R."/>
            <person name="Tsui H.-C.T."/>
            <person name="Winkler M.E."/>
        </authorList>
    </citation>
    <scope>NUCLEOTIDE SEQUENCE</scope>
</reference>
<evidence type="ECO:0000313" key="2">
    <source>
        <dbReference type="EMBL" id="SVE23306.1"/>
    </source>
</evidence>
<dbReference type="InterPro" id="IPR020290">
    <property type="entry name" value="Gp88"/>
</dbReference>
<accession>A0A383BSV0</accession>
<organism evidence="2">
    <name type="scientific">marine metagenome</name>
    <dbReference type="NCBI Taxonomy" id="408172"/>
    <lineage>
        <taxon>unclassified sequences</taxon>
        <taxon>metagenomes</taxon>
        <taxon>ecological metagenomes</taxon>
    </lineage>
</organism>
<gene>
    <name evidence="2" type="ORF">METZ01_LOCUS476160</name>
</gene>
<dbReference type="EMBL" id="UINC01203174">
    <property type="protein sequence ID" value="SVE23306.1"/>
    <property type="molecule type" value="Genomic_DNA"/>
</dbReference>
<dbReference type="Pfam" id="PF17338">
    <property type="entry name" value="GP88"/>
    <property type="match status" value="1"/>
</dbReference>
<dbReference type="AlphaFoldDB" id="A0A383BSV0"/>
<sequence>MNAANRKLITGGLSKPSKMPGYAYNLPAWECKVGSKLAKVPGSVCHGCYALKGRYRFPNVKDAMYRRLASITRPDWARTMAADINARKSRFFRWHDSGDVQSVKHLLKIFHVCRLTPDVAHWLPTREAGILSKIPQDRVPRNLTIRLSATKVDAPAPKSWALTSTVVTTGRTCPAPDQDNECKTCRACWDQSIKNVAYGKH</sequence>
<evidence type="ECO:0000259" key="1">
    <source>
        <dbReference type="Pfam" id="PF17338"/>
    </source>
</evidence>
<proteinExistence type="predicted"/>
<protein>
    <recommendedName>
        <fullName evidence="1">Gene product 88 domain-containing protein</fullName>
    </recommendedName>
</protein>
<feature type="domain" description="Gene product 88" evidence="1">
    <location>
        <begin position="4"/>
        <end position="152"/>
    </location>
</feature>